<feature type="compositionally biased region" description="Polar residues" evidence="1">
    <location>
        <begin position="334"/>
        <end position="346"/>
    </location>
</feature>
<feature type="compositionally biased region" description="Pro residues" evidence="1">
    <location>
        <begin position="309"/>
        <end position="319"/>
    </location>
</feature>
<dbReference type="OrthoDB" id="3798694at2759"/>
<evidence type="ECO:0000313" key="3">
    <source>
        <dbReference type="EMBL" id="KAF2108831.1"/>
    </source>
</evidence>
<gene>
    <name evidence="3" type="ORF">BDV96DRAFT_652444</name>
</gene>
<feature type="compositionally biased region" description="Low complexity" evidence="1">
    <location>
        <begin position="10"/>
        <end position="22"/>
    </location>
</feature>
<feature type="compositionally biased region" description="Polar residues" evidence="1">
    <location>
        <begin position="253"/>
        <end position="264"/>
    </location>
</feature>
<reference evidence="3" key="1">
    <citation type="journal article" date="2020" name="Stud. Mycol.">
        <title>101 Dothideomycetes genomes: a test case for predicting lifestyles and emergence of pathogens.</title>
        <authorList>
            <person name="Haridas S."/>
            <person name="Albert R."/>
            <person name="Binder M."/>
            <person name="Bloem J."/>
            <person name="Labutti K."/>
            <person name="Salamov A."/>
            <person name="Andreopoulos B."/>
            <person name="Baker S."/>
            <person name="Barry K."/>
            <person name="Bills G."/>
            <person name="Bluhm B."/>
            <person name="Cannon C."/>
            <person name="Castanera R."/>
            <person name="Culley D."/>
            <person name="Daum C."/>
            <person name="Ezra D."/>
            <person name="Gonzalez J."/>
            <person name="Henrissat B."/>
            <person name="Kuo A."/>
            <person name="Liang C."/>
            <person name="Lipzen A."/>
            <person name="Lutzoni F."/>
            <person name="Magnuson J."/>
            <person name="Mondo S."/>
            <person name="Nolan M."/>
            <person name="Ohm R."/>
            <person name="Pangilinan J."/>
            <person name="Park H.-J."/>
            <person name="Ramirez L."/>
            <person name="Alfaro M."/>
            <person name="Sun H."/>
            <person name="Tritt A."/>
            <person name="Yoshinaga Y."/>
            <person name="Zwiers L.-H."/>
            <person name="Turgeon B."/>
            <person name="Goodwin S."/>
            <person name="Spatafora J."/>
            <person name="Crous P."/>
            <person name="Grigoriev I."/>
        </authorList>
    </citation>
    <scope>NUCLEOTIDE SEQUENCE</scope>
    <source>
        <strain evidence="3">CBS 627.86</strain>
    </source>
</reference>
<keyword evidence="2" id="KW-0812">Transmembrane</keyword>
<keyword evidence="2" id="KW-1133">Transmembrane helix</keyword>
<accession>A0A6A5YRP6</accession>
<feature type="compositionally biased region" description="Polar residues" evidence="1">
    <location>
        <begin position="167"/>
        <end position="196"/>
    </location>
</feature>
<dbReference type="AlphaFoldDB" id="A0A6A5YRP6"/>
<feature type="transmembrane region" description="Helical" evidence="2">
    <location>
        <begin position="213"/>
        <end position="234"/>
    </location>
</feature>
<organism evidence="3 4">
    <name type="scientific">Lophiotrema nucula</name>
    <dbReference type="NCBI Taxonomy" id="690887"/>
    <lineage>
        <taxon>Eukaryota</taxon>
        <taxon>Fungi</taxon>
        <taxon>Dikarya</taxon>
        <taxon>Ascomycota</taxon>
        <taxon>Pezizomycotina</taxon>
        <taxon>Dothideomycetes</taxon>
        <taxon>Pleosporomycetidae</taxon>
        <taxon>Pleosporales</taxon>
        <taxon>Lophiotremataceae</taxon>
        <taxon>Lophiotrema</taxon>
    </lineage>
</organism>
<name>A0A6A5YRP6_9PLEO</name>
<evidence type="ECO:0000313" key="4">
    <source>
        <dbReference type="Proteomes" id="UP000799770"/>
    </source>
</evidence>
<protein>
    <submittedName>
        <fullName evidence="3">Uncharacterized protein</fullName>
    </submittedName>
</protein>
<feature type="region of interest" description="Disordered" evidence="1">
    <location>
        <begin position="1"/>
        <end position="199"/>
    </location>
</feature>
<proteinExistence type="predicted"/>
<feature type="compositionally biased region" description="Low complexity" evidence="1">
    <location>
        <begin position="82"/>
        <end position="166"/>
    </location>
</feature>
<feature type="region of interest" description="Disordered" evidence="1">
    <location>
        <begin position="246"/>
        <end position="267"/>
    </location>
</feature>
<keyword evidence="2" id="KW-0472">Membrane</keyword>
<feature type="compositionally biased region" description="Low complexity" evidence="1">
    <location>
        <begin position="30"/>
        <end position="50"/>
    </location>
</feature>
<evidence type="ECO:0000256" key="2">
    <source>
        <dbReference type="SAM" id="Phobius"/>
    </source>
</evidence>
<evidence type="ECO:0000256" key="1">
    <source>
        <dbReference type="SAM" id="MobiDB-lite"/>
    </source>
</evidence>
<keyword evidence="4" id="KW-1185">Reference proteome</keyword>
<feature type="region of interest" description="Disordered" evidence="1">
    <location>
        <begin position="282"/>
        <end position="359"/>
    </location>
</feature>
<feature type="compositionally biased region" description="Low complexity" evidence="1">
    <location>
        <begin position="58"/>
        <end position="69"/>
    </location>
</feature>
<sequence length="436" mass="45286">MPLRNRRRPVPIQIVPRQEPTPSGAPSPETPGSSPSPTGGPESPDSPSPTKSSFAAPSISNSDKSSVSSTAAAPSITSKVEAPPAAASTTAAPAISSAAASSAPVASSAASSNVNIPIASSQASSIAQTSRAPSTTQAATSFSAAPAVTAPSNPNGSGNSNFSSKNAQPAQSSTSAIDPSPAQSDSAGSVGTSQPQKFKHGHGINGMSIGAEAALITCSVLGALAIIVGLIIFFKRRRRRRQSELRHAEDAFNPSNTGSLSHPETSAVGGYMSHFTASTMTSSLFAGDPDHRPETVSTNNSPPSSRIQPPQPTPNPFADPPLNKAYDVLRGRPRSTTLTDRGSWVQNPFKDPGSERFDPFGELHEKARQERKRYVEEVKREDAIRREQEYLEKERMGLGVPGTMAGISAGQARKGSGVTVEGIGILDRSGEGRYAR</sequence>
<dbReference type="Proteomes" id="UP000799770">
    <property type="component" value="Unassembled WGS sequence"/>
</dbReference>
<dbReference type="EMBL" id="ML977345">
    <property type="protein sequence ID" value="KAF2108831.1"/>
    <property type="molecule type" value="Genomic_DNA"/>
</dbReference>